<comment type="caution">
    <text evidence="7">The sequence shown here is derived from an EMBL/GenBank/DDBJ whole genome shotgun (WGS) entry which is preliminary data.</text>
</comment>
<dbReference type="GO" id="GO:0016298">
    <property type="term" value="F:lipase activity"/>
    <property type="evidence" value="ECO:0007669"/>
    <property type="project" value="InterPro"/>
</dbReference>
<dbReference type="PANTHER" id="PTHR11610">
    <property type="entry name" value="LIPASE"/>
    <property type="match status" value="1"/>
</dbReference>
<evidence type="ECO:0000259" key="6">
    <source>
        <dbReference type="Pfam" id="PF00151"/>
    </source>
</evidence>
<gene>
    <name evidence="7" type="ORF">QYM36_004778</name>
</gene>
<dbReference type="InterPro" id="IPR013818">
    <property type="entry name" value="Lipase"/>
</dbReference>
<dbReference type="SUPFAM" id="SSF53474">
    <property type="entry name" value="alpha/beta-Hydrolases"/>
    <property type="match status" value="1"/>
</dbReference>
<organism evidence="7 8">
    <name type="scientific">Artemia franciscana</name>
    <name type="common">Brine shrimp</name>
    <name type="synonym">Artemia sanfranciscana</name>
    <dbReference type="NCBI Taxonomy" id="6661"/>
    <lineage>
        <taxon>Eukaryota</taxon>
        <taxon>Metazoa</taxon>
        <taxon>Ecdysozoa</taxon>
        <taxon>Arthropoda</taxon>
        <taxon>Crustacea</taxon>
        <taxon>Branchiopoda</taxon>
        <taxon>Anostraca</taxon>
        <taxon>Artemiidae</taxon>
        <taxon>Artemia</taxon>
    </lineage>
</organism>
<evidence type="ECO:0000256" key="4">
    <source>
        <dbReference type="RuleBase" id="RU004262"/>
    </source>
</evidence>
<keyword evidence="3" id="KW-0964">Secreted</keyword>
<keyword evidence="8" id="KW-1185">Reference proteome</keyword>
<name>A0AA88I3Q8_ARTSF</name>
<dbReference type="Gene3D" id="3.40.50.1820">
    <property type="entry name" value="alpha/beta hydrolase"/>
    <property type="match status" value="1"/>
</dbReference>
<dbReference type="EMBL" id="JAVRJZ010000007">
    <property type="protein sequence ID" value="KAK2721009.1"/>
    <property type="molecule type" value="Genomic_DNA"/>
</dbReference>
<dbReference type="PANTHER" id="PTHR11610:SF190">
    <property type="entry name" value="VITELLOGENIN-3-LIKE PROTEIN"/>
    <property type="match status" value="1"/>
</dbReference>
<dbReference type="InterPro" id="IPR033906">
    <property type="entry name" value="Lipase_N"/>
</dbReference>
<dbReference type="Pfam" id="PF00151">
    <property type="entry name" value="Lipase"/>
    <property type="match status" value="1"/>
</dbReference>
<sequence length="346" mass="38594">MLILSILSAIFQLFDSIFRGQITPLSVWFFMPDGGVFQPAIMDNANRRRPANYSRDVTFHLWTRNNIFDQEQLFVDNLDILSASSFSHNRETKILIHGFNTDGVRLDWIIKMKNAYLILGDYNVISVNWKRLAKSPLYHSAVMYSRDVGMYTASFVDMLVEQGSSLNNFHFIGFSLGAHVAGFIADNLKAGQISRITGLDPALPGFSHSYPKDRLDKGDAAFVDVIHTNGKASHRAKGLGFLSPLGHADFYPNGGNFQLGCRTRMDDLTGCSHRRAHLYFLESINSATRFLAVPCPDYPTFKSGACGNCSNQDDNCIPMGQHTPRSASGTYYLTTNSVIPYGQKYG</sequence>
<dbReference type="GO" id="GO:0016042">
    <property type="term" value="P:lipid catabolic process"/>
    <property type="evidence" value="ECO:0007669"/>
    <property type="project" value="TreeGrafter"/>
</dbReference>
<keyword evidence="5" id="KW-0732">Signal</keyword>
<feature type="domain" description="Lipase" evidence="6">
    <location>
        <begin position="52"/>
        <end position="341"/>
    </location>
</feature>
<evidence type="ECO:0000256" key="1">
    <source>
        <dbReference type="ARBA" id="ARBA00004613"/>
    </source>
</evidence>
<dbReference type="GO" id="GO:0005615">
    <property type="term" value="C:extracellular space"/>
    <property type="evidence" value="ECO:0007669"/>
    <property type="project" value="TreeGrafter"/>
</dbReference>
<feature type="signal peptide" evidence="5">
    <location>
        <begin position="1"/>
        <end position="16"/>
    </location>
</feature>
<evidence type="ECO:0000256" key="2">
    <source>
        <dbReference type="ARBA" id="ARBA00010701"/>
    </source>
</evidence>
<dbReference type="InterPro" id="IPR000734">
    <property type="entry name" value="TAG_lipase"/>
</dbReference>
<dbReference type="PRINTS" id="PR00821">
    <property type="entry name" value="TAGLIPASE"/>
</dbReference>
<evidence type="ECO:0000313" key="8">
    <source>
        <dbReference type="Proteomes" id="UP001187531"/>
    </source>
</evidence>
<dbReference type="InterPro" id="IPR029058">
    <property type="entry name" value="AB_hydrolase_fold"/>
</dbReference>
<evidence type="ECO:0000313" key="7">
    <source>
        <dbReference type="EMBL" id="KAK2721009.1"/>
    </source>
</evidence>
<evidence type="ECO:0000256" key="3">
    <source>
        <dbReference type="ARBA" id="ARBA00022525"/>
    </source>
</evidence>
<reference evidence="7" key="1">
    <citation type="submission" date="2023-07" db="EMBL/GenBank/DDBJ databases">
        <title>Chromosome-level genome assembly of Artemia franciscana.</title>
        <authorList>
            <person name="Jo E."/>
        </authorList>
    </citation>
    <scope>NUCLEOTIDE SEQUENCE</scope>
    <source>
        <tissue evidence="7">Whole body</tissue>
    </source>
</reference>
<protein>
    <recommendedName>
        <fullName evidence="6">Lipase domain-containing protein</fullName>
    </recommendedName>
</protein>
<accession>A0AA88I3Q8</accession>
<dbReference type="Proteomes" id="UP001187531">
    <property type="component" value="Unassembled WGS sequence"/>
</dbReference>
<comment type="similarity">
    <text evidence="2 4">Belongs to the AB hydrolase superfamily. Lipase family.</text>
</comment>
<feature type="chain" id="PRO_5041737743" description="Lipase domain-containing protein" evidence="5">
    <location>
        <begin position="17"/>
        <end position="346"/>
    </location>
</feature>
<comment type="subcellular location">
    <subcellularLocation>
        <location evidence="1">Secreted</location>
    </subcellularLocation>
</comment>
<dbReference type="FunFam" id="3.40.50.1820:FF:000076">
    <property type="entry name" value="phospholipase A1"/>
    <property type="match status" value="1"/>
</dbReference>
<dbReference type="CDD" id="cd00707">
    <property type="entry name" value="Pancreat_lipase_like"/>
    <property type="match status" value="1"/>
</dbReference>
<evidence type="ECO:0000256" key="5">
    <source>
        <dbReference type="SAM" id="SignalP"/>
    </source>
</evidence>
<proteinExistence type="inferred from homology"/>
<dbReference type="AlphaFoldDB" id="A0AA88I3Q8"/>